<feature type="compositionally biased region" description="Polar residues" evidence="7">
    <location>
        <begin position="578"/>
        <end position="588"/>
    </location>
</feature>
<evidence type="ECO:0000256" key="6">
    <source>
        <dbReference type="ARBA" id="ARBA00023242"/>
    </source>
</evidence>
<dbReference type="GO" id="GO:0000981">
    <property type="term" value="F:DNA-binding transcription factor activity, RNA polymerase II-specific"/>
    <property type="evidence" value="ECO:0007669"/>
    <property type="project" value="InterPro"/>
</dbReference>
<evidence type="ECO:0000256" key="7">
    <source>
        <dbReference type="SAM" id="MobiDB-lite"/>
    </source>
</evidence>
<dbReference type="GO" id="GO:0006351">
    <property type="term" value="P:DNA-templated transcription"/>
    <property type="evidence" value="ECO:0007669"/>
    <property type="project" value="InterPro"/>
</dbReference>
<keyword evidence="5" id="KW-0804">Transcription</keyword>
<dbReference type="Gene3D" id="4.10.240.10">
    <property type="entry name" value="Zn(2)-C6 fungal-type DNA-binding domain"/>
    <property type="match status" value="1"/>
</dbReference>
<accession>A0A9P4I9S5</accession>
<reference evidence="9" key="1">
    <citation type="journal article" date="2020" name="Stud. Mycol.">
        <title>101 Dothideomycetes genomes: a test case for predicting lifestyles and emergence of pathogens.</title>
        <authorList>
            <person name="Haridas S."/>
            <person name="Albert R."/>
            <person name="Binder M."/>
            <person name="Bloem J."/>
            <person name="Labutti K."/>
            <person name="Salamov A."/>
            <person name="Andreopoulos B."/>
            <person name="Baker S."/>
            <person name="Barry K."/>
            <person name="Bills G."/>
            <person name="Bluhm B."/>
            <person name="Cannon C."/>
            <person name="Castanera R."/>
            <person name="Culley D."/>
            <person name="Daum C."/>
            <person name="Ezra D."/>
            <person name="Gonzalez J."/>
            <person name="Henrissat B."/>
            <person name="Kuo A."/>
            <person name="Liang C."/>
            <person name="Lipzen A."/>
            <person name="Lutzoni F."/>
            <person name="Magnuson J."/>
            <person name="Mondo S."/>
            <person name="Nolan M."/>
            <person name="Ohm R."/>
            <person name="Pangilinan J."/>
            <person name="Park H.-J."/>
            <person name="Ramirez L."/>
            <person name="Alfaro M."/>
            <person name="Sun H."/>
            <person name="Tritt A."/>
            <person name="Yoshinaga Y."/>
            <person name="Zwiers L.-H."/>
            <person name="Turgeon B."/>
            <person name="Goodwin S."/>
            <person name="Spatafora J."/>
            <person name="Crous P."/>
            <person name="Grigoriev I."/>
        </authorList>
    </citation>
    <scope>NUCLEOTIDE SEQUENCE</scope>
    <source>
        <strain evidence="9">CBS 133067</strain>
    </source>
</reference>
<dbReference type="PANTHER" id="PTHR31845">
    <property type="entry name" value="FINGER DOMAIN PROTEIN, PUTATIVE-RELATED"/>
    <property type="match status" value="1"/>
</dbReference>
<dbReference type="PROSITE" id="PS00463">
    <property type="entry name" value="ZN2_CY6_FUNGAL_1"/>
    <property type="match status" value="1"/>
</dbReference>
<feature type="region of interest" description="Disordered" evidence="7">
    <location>
        <begin position="85"/>
        <end position="107"/>
    </location>
</feature>
<dbReference type="Proteomes" id="UP000799772">
    <property type="component" value="Unassembled WGS sequence"/>
</dbReference>
<proteinExistence type="predicted"/>
<evidence type="ECO:0000313" key="10">
    <source>
        <dbReference type="Proteomes" id="UP000799772"/>
    </source>
</evidence>
<keyword evidence="3" id="KW-0805">Transcription regulation</keyword>
<feature type="region of interest" description="Disordered" evidence="7">
    <location>
        <begin position="571"/>
        <end position="604"/>
    </location>
</feature>
<keyword evidence="10" id="KW-1185">Reference proteome</keyword>
<evidence type="ECO:0000256" key="2">
    <source>
        <dbReference type="ARBA" id="ARBA00022723"/>
    </source>
</evidence>
<dbReference type="GO" id="GO:0005634">
    <property type="term" value="C:nucleus"/>
    <property type="evidence" value="ECO:0007669"/>
    <property type="project" value="UniProtKB-SubCell"/>
</dbReference>
<comment type="subcellular location">
    <subcellularLocation>
        <location evidence="1">Nucleus</location>
    </subcellularLocation>
</comment>
<dbReference type="EMBL" id="ML978131">
    <property type="protein sequence ID" value="KAF2095498.1"/>
    <property type="molecule type" value="Genomic_DNA"/>
</dbReference>
<sequence>MAPTEMTQLPESVQEGRYADNLNRSCEPCRGRKIRCIQGKNPTSGKCARCERQKLACVYIAPQAKKKRKRTDARVAELEKELRQLKHRIDGAEGDSQSGSPHSGMDEDVQSFSAEEQVAQLHLPMPPSLSTMAWAEIDMDELDDSSEQQLLDNFIHNLLPHLPFIVFSNMPTVQDMRRNQPALFAAILAASAASVSPSLAQSLAHRLDGLYAEKVVVNGEKSLDLVQALIITAIFYHPPFRFAALKFTQYAHMAANMALDLRMGREHRRNHPSYPDKPETMHGWRAFIACYILCSSMALALRRPSMLKFSDWMEYCIDRLQTSELTSDRTLAAWAILQHIAEESATVLGFDRTRSPLDLRETTTQASLKAFEKQLIAWKLTNWDKTNGSLKIHFHYVRSAIHEICLHHDYDPDEFRPPYLMRPRPLHFSVASLLSPVYTSSLLAIAESAHAILDIFLEMDTDTHRFIPVIVYTRMFYAIVVLSKLAVSARSQDSSIGTMIDFESLKLIDYLYRTMAALKRAAGVENFNIPATFYTIVTKLSAWYARQSRADHGSGKDDDLLEPMKYMKSADGSVEVETGSTDNSNEAANHSEEPPETSNASLRRTPATSVEGGLLYTFNAEAGLPHQNQQSLQEPFVSDVSQSVPWSSADFQQWNFGDPQGFSAFDPVFTMTNFESSALLAFATDESNRTDTYYMPT</sequence>
<evidence type="ECO:0000259" key="8">
    <source>
        <dbReference type="PROSITE" id="PS50048"/>
    </source>
</evidence>
<organism evidence="9 10">
    <name type="scientific">Rhizodiscina lignyota</name>
    <dbReference type="NCBI Taxonomy" id="1504668"/>
    <lineage>
        <taxon>Eukaryota</taxon>
        <taxon>Fungi</taxon>
        <taxon>Dikarya</taxon>
        <taxon>Ascomycota</taxon>
        <taxon>Pezizomycotina</taxon>
        <taxon>Dothideomycetes</taxon>
        <taxon>Pleosporomycetidae</taxon>
        <taxon>Aulographales</taxon>
        <taxon>Rhizodiscinaceae</taxon>
        <taxon>Rhizodiscina</taxon>
    </lineage>
</organism>
<dbReference type="GO" id="GO:0008270">
    <property type="term" value="F:zinc ion binding"/>
    <property type="evidence" value="ECO:0007669"/>
    <property type="project" value="InterPro"/>
</dbReference>
<dbReference type="InterPro" id="IPR036864">
    <property type="entry name" value="Zn2-C6_fun-type_DNA-bd_sf"/>
</dbReference>
<dbReference type="InterPro" id="IPR051089">
    <property type="entry name" value="prtT"/>
</dbReference>
<gene>
    <name evidence="9" type="ORF">NA57DRAFT_79221</name>
</gene>
<evidence type="ECO:0000256" key="1">
    <source>
        <dbReference type="ARBA" id="ARBA00004123"/>
    </source>
</evidence>
<dbReference type="GO" id="GO:0000976">
    <property type="term" value="F:transcription cis-regulatory region binding"/>
    <property type="evidence" value="ECO:0007669"/>
    <property type="project" value="TreeGrafter"/>
</dbReference>
<dbReference type="SUPFAM" id="SSF57701">
    <property type="entry name" value="Zn2/Cys6 DNA-binding domain"/>
    <property type="match status" value="1"/>
</dbReference>
<keyword evidence="6" id="KW-0539">Nucleus</keyword>
<dbReference type="AlphaFoldDB" id="A0A9P4I9S5"/>
<comment type="caution">
    <text evidence="9">The sequence shown here is derived from an EMBL/GenBank/DDBJ whole genome shotgun (WGS) entry which is preliminary data.</text>
</comment>
<evidence type="ECO:0000256" key="5">
    <source>
        <dbReference type="ARBA" id="ARBA00023163"/>
    </source>
</evidence>
<evidence type="ECO:0000313" key="9">
    <source>
        <dbReference type="EMBL" id="KAF2095498.1"/>
    </source>
</evidence>
<dbReference type="CDD" id="cd12148">
    <property type="entry name" value="fungal_TF_MHR"/>
    <property type="match status" value="1"/>
</dbReference>
<name>A0A9P4I9S5_9PEZI</name>
<keyword evidence="4" id="KW-0238">DNA-binding</keyword>
<dbReference type="PROSITE" id="PS50048">
    <property type="entry name" value="ZN2_CY6_FUNGAL_2"/>
    <property type="match status" value="1"/>
</dbReference>
<dbReference type="SMART" id="SM00066">
    <property type="entry name" value="GAL4"/>
    <property type="match status" value="1"/>
</dbReference>
<feature type="domain" description="Zn(2)-C6 fungal-type" evidence="8">
    <location>
        <begin position="25"/>
        <end position="59"/>
    </location>
</feature>
<evidence type="ECO:0000256" key="3">
    <source>
        <dbReference type="ARBA" id="ARBA00023015"/>
    </source>
</evidence>
<dbReference type="PANTHER" id="PTHR31845:SF39">
    <property type="entry name" value="TRANSCRIPTION FACTOR PBCR-RELATED"/>
    <property type="match status" value="1"/>
</dbReference>
<dbReference type="Pfam" id="PF04082">
    <property type="entry name" value="Fungal_trans"/>
    <property type="match status" value="1"/>
</dbReference>
<dbReference type="InterPro" id="IPR007219">
    <property type="entry name" value="XnlR_reg_dom"/>
</dbReference>
<keyword evidence="2" id="KW-0479">Metal-binding</keyword>
<dbReference type="InterPro" id="IPR001138">
    <property type="entry name" value="Zn2Cys6_DnaBD"/>
</dbReference>
<dbReference type="CDD" id="cd00067">
    <property type="entry name" value="GAL4"/>
    <property type="match status" value="1"/>
</dbReference>
<dbReference type="OrthoDB" id="5226580at2759"/>
<evidence type="ECO:0000256" key="4">
    <source>
        <dbReference type="ARBA" id="ARBA00023125"/>
    </source>
</evidence>
<protein>
    <recommendedName>
        <fullName evidence="8">Zn(2)-C6 fungal-type domain-containing protein</fullName>
    </recommendedName>
</protein>